<evidence type="ECO:0000313" key="1">
    <source>
        <dbReference type="EMBL" id="MEQ2246539.1"/>
    </source>
</evidence>
<sequence>MKRKENSRFSSLGLCHRAIILSSFHIHRLEEVPECDRHFSFCLSSVGETTQSFPLCERPPGAVLWVADTIQPPQKEFCMSEAKEEREKRRMNCWGTLERNGERRGLLKES</sequence>
<dbReference type="EMBL" id="JAHRIQ010081115">
    <property type="protein sequence ID" value="MEQ2246539.1"/>
    <property type="molecule type" value="Genomic_DNA"/>
</dbReference>
<dbReference type="Proteomes" id="UP001482620">
    <property type="component" value="Unassembled WGS sequence"/>
</dbReference>
<accession>A0ABV0UPB3</accession>
<name>A0ABV0UPB3_9TELE</name>
<comment type="caution">
    <text evidence="1">The sequence shown here is derived from an EMBL/GenBank/DDBJ whole genome shotgun (WGS) entry which is preliminary data.</text>
</comment>
<evidence type="ECO:0000313" key="2">
    <source>
        <dbReference type="Proteomes" id="UP001482620"/>
    </source>
</evidence>
<gene>
    <name evidence="1" type="ORF">ILYODFUR_000440</name>
</gene>
<keyword evidence="2" id="KW-1185">Reference proteome</keyword>
<protein>
    <submittedName>
        <fullName evidence="1">Uncharacterized protein</fullName>
    </submittedName>
</protein>
<proteinExistence type="predicted"/>
<organism evidence="1 2">
    <name type="scientific">Ilyodon furcidens</name>
    <name type="common">goldbreast splitfin</name>
    <dbReference type="NCBI Taxonomy" id="33524"/>
    <lineage>
        <taxon>Eukaryota</taxon>
        <taxon>Metazoa</taxon>
        <taxon>Chordata</taxon>
        <taxon>Craniata</taxon>
        <taxon>Vertebrata</taxon>
        <taxon>Euteleostomi</taxon>
        <taxon>Actinopterygii</taxon>
        <taxon>Neopterygii</taxon>
        <taxon>Teleostei</taxon>
        <taxon>Neoteleostei</taxon>
        <taxon>Acanthomorphata</taxon>
        <taxon>Ovalentaria</taxon>
        <taxon>Atherinomorphae</taxon>
        <taxon>Cyprinodontiformes</taxon>
        <taxon>Goodeidae</taxon>
        <taxon>Ilyodon</taxon>
    </lineage>
</organism>
<reference evidence="1 2" key="1">
    <citation type="submission" date="2021-06" db="EMBL/GenBank/DDBJ databases">
        <authorList>
            <person name="Palmer J.M."/>
        </authorList>
    </citation>
    <scope>NUCLEOTIDE SEQUENCE [LARGE SCALE GENOMIC DNA]</scope>
    <source>
        <strain evidence="2">if_2019</strain>
        <tissue evidence="1">Muscle</tissue>
    </source>
</reference>